<dbReference type="GO" id="GO:0006811">
    <property type="term" value="P:monoatomic ion transport"/>
    <property type="evidence" value="ECO:0007669"/>
    <property type="project" value="InterPro"/>
</dbReference>
<reference evidence="1" key="1">
    <citation type="submission" date="2005-03" db="EMBL/GenBank/DDBJ databases">
        <title>Large-scale analysis of RIKEN Arabidopsis full-length (RAFL) cDNAs.</title>
        <authorList>
            <person name="Totoki Y."/>
            <person name="Seki M."/>
            <person name="Ishida J."/>
            <person name="Nakajima M."/>
            <person name="Enju A."/>
            <person name="Kamiya A."/>
            <person name="Narusaka M."/>
            <person name="Shin-i T."/>
            <person name="Nakagawa M."/>
            <person name="Sakamoto N."/>
            <person name="Oishi K."/>
            <person name="Kohara Y."/>
            <person name="Kobayashi M."/>
            <person name="Toyoda A."/>
            <person name="Sakaki Y."/>
            <person name="Sakurai T."/>
            <person name="Iida K."/>
            <person name="Akiyama K."/>
            <person name="Satou M."/>
            <person name="Toyoda T."/>
            <person name="Konagaya A."/>
            <person name="Carninci P."/>
            <person name="Kawai J."/>
            <person name="Hayashizaki Y."/>
            <person name="Shinozaki K."/>
        </authorList>
    </citation>
    <scope>NUCLEOTIDE SEQUENCE</scope>
</reference>
<dbReference type="PANTHER" id="PTHR31563">
    <property type="entry name" value="ION CHANNEL POLLUX-RELATED"/>
    <property type="match status" value="1"/>
</dbReference>
<dbReference type="EMBL" id="AK221558">
    <property type="protein sequence ID" value="BAD94967.1"/>
    <property type="molecule type" value="mRNA"/>
</dbReference>
<evidence type="ECO:0000313" key="1">
    <source>
        <dbReference type="EMBL" id="BAD94967.1"/>
    </source>
</evidence>
<accession>Q56XW5</accession>
<sequence length="99" mass="11397">MTEQFRYNMTKLREGAQMQVLEADHIIICGINSHLPFILKQLNSYHEHAVRLGTATARKQRLLLMSDTPRKQMDKLAEAYSKDFNHIDILTKSAVVVLT</sequence>
<dbReference type="PANTHER" id="PTHR31563:SF13">
    <property type="entry name" value="ION CHANNEL POLLUX-LIKE 1-RELATED"/>
    <property type="match status" value="1"/>
</dbReference>
<dbReference type="InterPro" id="IPR044849">
    <property type="entry name" value="CASTOR/POLLUX/SYM8-like"/>
</dbReference>
<organism evidence="1">
    <name type="scientific">Arabidopsis thaliana</name>
    <name type="common">Mouse-ear cress</name>
    <dbReference type="NCBI Taxonomy" id="3702"/>
    <lineage>
        <taxon>Eukaryota</taxon>
        <taxon>Viridiplantae</taxon>
        <taxon>Streptophyta</taxon>
        <taxon>Embryophyta</taxon>
        <taxon>Tracheophyta</taxon>
        <taxon>Spermatophyta</taxon>
        <taxon>Magnoliopsida</taxon>
        <taxon>eudicotyledons</taxon>
        <taxon>Gunneridae</taxon>
        <taxon>Pentapetalae</taxon>
        <taxon>rosids</taxon>
        <taxon>malvids</taxon>
        <taxon>Brassicales</taxon>
        <taxon>Brassicaceae</taxon>
        <taxon>Camelineae</taxon>
        <taxon>Arabidopsis</taxon>
    </lineage>
</organism>
<protein>
    <submittedName>
        <fullName evidence="1">Uncharacterized protein</fullName>
    </submittedName>
</protein>
<proteinExistence type="evidence at transcript level"/>
<dbReference type="AlphaFoldDB" id="Q56XW5"/>
<name>Q56XW5_ARATH</name>